<protein>
    <submittedName>
        <fullName evidence="2">Uncharacterized protein</fullName>
    </submittedName>
</protein>
<reference evidence="2" key="1">
    <citation type="journal article" date="2020" name="Fungal Divers.">
        <title>Resolving the Mortierellaceae phylogeny through synthesis of multi-gene phylogenetics and phylogenomics.</title>
        <authorList>
            <person name="Vandepol N."/>
            <person name="Liber J."/>
            <person name="Desiro A."/>
            <person name="Na H."/>
            <person name="Kennedy M."/>
            <person name="Barry K."/>
            <person name="Grigoriev I.V."/>
            <person name="Miller A.N."/>
            <person name="O'Donnell K."/>
            <person name="Stajich J.E."/>
            <person name="Bonito G."/>
        </authorList>
    </citation>
    <scope>NUCLEOTIDE SEQUENCE</scope>
    <source>
        <strain evidence="2">NRRL 6426</strain>
    </source>
</reference>
<comment type="caution">
    <text evidence="2">The sequence shown here is derived from an EMBL/GenBank/DDBJ whole genome shotgun (WGS) entry which is preliminary data.</text>
</comment>
<dbReference type="EMBL" id="JAAAUQ010000108">
    <property type="protein sequence ID" value="KAF9154591.1"/>
    <property type="molecule type" value="Genomic_DNA"/>
</dbReference>
<dbReference type="AlphaFoldDB" id="A0A9P5VE67"/>
<gene>
    <name evidence="2" type="ORF">BG015_000498</name>
</gene>
<accession>A0A9P5VE67</accession>
<evidence type="ECO:0000313" key="3">
    <source>
        <dbReference type="Proteomes" id="UP000748756"/>
    </source>
</evidence>
<evidence type="ECO:0000256" key="1">
    <source>
        <dbReference type="SAM" id="MobiDB-lite"/>
    </source>
</evidence>
<evidence type="ECO:0000313" key="2">
    <source>
        <dbReference type="EMBL" id="KAF9154591.1"/>
    </source>
</evidence>
<proteinExistence type="predicted"/>
<name>A0A9P5VE67_9FUNG</name>
<sequence>MEQYHHDRVLYLIDNHRHHLNLLSLATAKCKFHGVTHDGNSSIAAERSLEAAIKESHAWATEYYQESRAAAAAVTTAVTPVTGTRAADADARVIVAENSSTGDDDQVSANGGASAAIGFIVAEDSLADNGVQAGAYDDAKDQHGPSSMTSSEFRNASTIMEDKHPGYCA</sequence>
<feature type="compositionally biased region" description="Polar residues" evidence="1">
    <location>
        <begin position="144"/>
        <end position="158"/>
    </location>
</feature>
<dbReference type="Proteomes" id="UP000748756">
    <property type="component" value="Unassembled WGS sequence"/>
</dbReference>
<keyword evidence="3" id="KW-1185">Reference proteome</keyword>
<organism evidence="2 3">
    <name type="scientific">Linnemannia schmuckeri</name>
    <dbReference type="NCBI Taxonomy" id="64567"/>
    <lineage>
        <taxon>Eukaryota</taxon>
        <taxon>Fungi</taxon>
        <taxon>Fungi incertae sedis</taxon>
        <taxon>Mucoromycota</taxon>
        <taxon>Mortierellomycotina</taxon>
        <taxon>Mortierellomycetes</taxon>
        <taxon>Mortierellales</taxon>
        <taxon>Mortierellaceae</taxon>
        <taxon>Linnemannia</taxon>
    </lineage>
</organism>
<feature type="compositionally biased region" description="Basic and acidic residues" evidence="1">
    <location>
        <begin position="160"/>
        <end position="169"/>
    </location>
</feature>
<feature type="region of interest" description="Disordered" evidence="1">
    <location>
        <begin position="135"/>
        <end position="169"/>
    </location>
</feature>